<name>A0A978VT12_ZIZJJ</name>
<sequence length="247" mass="28305">MLEYNRNDKISQLSDDILAKIVCTLPLKDAAATSVLSRRWRYVWTSATDLNFEGGQIIDCFNSKSYSKETLKDPMTTKYINWVNSVINQHDEHNGGLIERLRIAFDLSHKNSSSLNGWIHFAMENGVQIIELELLEWGGRRVISTPHTFPSNLEFNKLKSLKVFRAICIEVCQELRWSKEVQGSIPKPENCPRHLLLEEVEITGYSSLPINDELILYLIEHAVSLDKITINPCIFEEGPFNQGKKQV</sequence>
<reference evidence="2" key="1">
    <citation type="journal article" date="2021" name="Front. Plant Sci.">
        <title>Chromosome-Scale Genome Assembly for Chinese Sour Jujube and Insights Into Its Genome Evolution and Domestication Signature.</title>
        <authorList>
            <person name="Shen L.-Y."/>
            <person name="Luo H."/>
            <person name="Wang X.-L."/>
            <person name="Wang X.-M."/>
            <person name="Qiu X.-J."/>
            <person name="Liu H."/>
            <person name="Zhou S.-S."/>
            <person name="Jia K.-H."/>
            <person name="Nie S."/>
            <person name="Bao Y.-T."/>
            <person name="Zhang R.-G."/>
            <person name="Yun Q.-Z."/>
            <person name="Chai Y.-H."/>
            <person name="Lu J.-Y."/>
            <person name="Li Y."/>
            <person name="Zhao S.-W."/>
            <person name="Mao J.-F."/>
            <person name="Jia S.-G."/>
            <person name="Mao Y.-M."/>
        </authorList>
    </citation>
    <scope>NUCLEOTIDE SEQUENCE</scope>
    <source>
        <strain evidence="2">AT0</strain>
        <tissue evidence="2">Leaf</tissue>
    </source>
</reference>
<proteinExistence type="predicted"/>
<evidence type="ECO:0000259" key="1">
    <source>
        <dbReference type="Pfam" id="PF00646"/>
    </source>
</evidence>
<protein>
    <recommendedName>
        <fullName evidence="1">F-box domain-containing protein</fullName>
    </recommendedName>
</protein>
<dbReference type="InterPro" id="IPR053781">
    <property type="entry name" value="F-box_AtFBL13-like"/>
</dbReference>
<dbReference type="InterPro" id="IPR036047">
    <property type="entry name" value="F-box-like_dom_sf"/>
</dbReference>
<dbReference type="EMBL" id="JAEACU010000002">
    <property type="protein sequence ID" value="KAH7541957.1"/>
    <property type="molecule type" value="Genomic_DNA"/>
</dbReference>
<comment type="caution">
    <text evidence="2">The sequence shown here is derived from an EMBL/GenBank/DDBJ whole genome shotgun (WGS) entry which is preliminary data.</text>
</comment>
<gene>
    <name evidence="2" type="ORF">FEM48_Zijuj02G0022300</name>
</gene>
<dbReference type="InterPro" id="IPR053772">
    <property type="entry name" value="At1g61320/At1g61330-like"/>
</dbReference>
<dbReference type="PANTHER" id="PTHR34145:SF68">
    <property type="entry name" value="FBD DOMAIN-CONTAINING PROTEIN"/>
    <property type="match status" value="1"/>
</dbReference>
<dbReference type="Pfam" id="PF00646">
    <property type="entry name" value="F-box"/>
    <property type="match status" value="1"/>
</dbReference>
<feature type="domain" description="F-box" evidence="1">
    <location>
        <begin position="10"/>
        <end position="46"/>
    </location>
</feature>
<dbReference type="PANTHER" id="PTHR34145">
    <property type="entry name" value="OS02G0105600 PROTEIN"/>
    <property type="match status" value="1"/>
</dbReference>
<evidence type="ECO:0000313" key="2">
    <source>
        <dbReference type="EMBL" id="KAH7541957.1"/>
    </source>
</evidence>
<organism evidence="2 3">
    <name type="scientific">Ziziphus jujuba var. spinosa</name>
    <dbReference type="NCBI Taxonomy" id="714518"/>
    <lineage>
        <taxon>Eukaryota</taxon>
        <taxon>Viridiplantae</taxon>
        <taxon>Streptophyta</taxon>
        <taxon>Embryophyta</taxon>
        <taxon>Tracheophyta</taxon>
        <taxon>Spermatophyta</taxon>
        <taxon>Magnoliopsida</taxon>
        <taxon>eudicotyledons</taxon>
        <taxon>Gunneridae</taxon>
        <taxon>Pentapetalae</taxon>
        <taxon>rosids</taxon>
        <taxon>fabids</taxon>
        <taxon>Rosales</taxon>
        <taxon>Rhamnaceae</taxon>
        <taxon>Paliureae</taxon>
        <taxon>Ziziphus</taxon>
    </lineage>
</organism>
<dbReference type="Proteomes" id="UP000813462">
    <property type="component" value="Unassembled WGS sequence"/>
</dbReference>
<evidence type="ECO:0000313" key="3">
    <source>
        <dbReference type="Proteomes" id="UP000813462"/>
    </source>
</evidence>
<accession>A0A978VT12</accession>
<dbReference type="AlphaFoldDB" id="A0A978VT12"/>
<dbReference type="SUPFAM" id="SSF81383">
    <property type="entry name" value="F-box domain"/>
    <property type="match status" value="1"/>
</dbReference>
<dbReference type="CDD" id="cd22160">
    <property type="entry name" value="F-box_AtFBL13-like"/>
    <property type="match status" value="1"/>
</dbReference>
<dbReference type="InterPro" id="IPR001810">
    <property type="entry name" value="F-box_dom"/>
</dbReference>